<dbReference type="Gene3D" id="2.70.70.10">
    <property type="entry name" value="Glucose Permease (Domain IIA)"/>
    <property type="match status" value="1"/>
</dbReference>
<dbReference type="PANTHER" id="PTHR21666">
    <property type="entry name" value="PEPTIDASE-RELATED"/>
    <property type="match status" value="1"/>
</dbReference>
<dbReference type="SUPFAM" id="SSF51261">
    <property type="entry name" value="Duplicated hybrid motif"/>
    <property type="match status" value="1"/>
</dbReference>
<evidence type="ECO:0000259" key="2">
    <source>
        <dbReference type="Pfam" id="PF01551"/>
    </source>
</evidence>
<dbReference type="KEGG" id="slut:H9L13_01085"/>
<proteinExistence type="predicted"/>
<protein>
    <submittedName>
        <fullName evidence="3">M23 family metallopeptidase</fullName>
    </submittedName>
</protein>
<sequence>MSLPAQKPFAAEMRSAPAGKVVPFPARAGFGRARPRRPFSLVVDLTREPLGWRWCAGAATLAGLCASALALAPGLDFSAAAKPTSPRLPPGEMRQYQPLAAAAAIATEVSAETPDRIAKPRGVATGERAGLKRISGDITDGLYWSLRGAGASSETAALYLQALATQIDVGEVAPSDRFDFVVDTRRGDALVYAALDRQWAGDVAVIRWPGPNGAWLDSSNAGEHRTLSGLMSPVAGRITSGFGSRTHPILRFTRFHAGIDFGAGMGTPIVAAADGQVVDAGWAGGYGRRVAVAHGGGIVTTYSHMSGFAAAAGTPVRQGQVIGYVGSSGLSTGPHLHFEVRLNGRAVNPLAVQLVQRQAYSKAQQQAMKARVREMTSIPQTTS</sequence>
<dbReference type="PANTHER" id="PTHR21666:SF289">
    <property type="entry name" value="L-ALA--D-GLU ENDOPEPTIDASE"/>
    <property type="match status" value="1"/>
</dbReference>
<organism evidence="3 4">
    <name type="scientific">Sphingomonas lutea</name>
    <dbReference type="NCBI Taxonomy" id="1045317"/>
    <lineage>
        <taxon>Bacteria</taxon>
        <taxon>Pseudomonadati</taxon>
        <taxon>Pseudomonadota</taxon>
        <taxon>Alphaproteobacteria</taxon>
        <taxon>Sphingomonadales</taxon>
        <taxon>Sphingomonadaceae</taxon>
        <taxon>Sphingomonas</taxon>
    </lineage>
</organism>
<name>A0A7G9SIB2_9SPHN</name>
<feature type="domain" description="M23ase beta-sheet core" evidence="2">
    <location>
        <begin position="254"/>
        <end position="349"/>
    </location>
</feature>
<keyword evidence="1" id="KW-0732">Signal</keyword>
<dbReference type="GO" id="GO:0004222">
    <property type="term" value="F:metalloendopeptidase activity"/>
    <property type="evidence" value="ECO:0007669"/>
    <property type="project" value="TreeGrafter"/>
</dbReference>
<accession>A0A7G9SIB2</accession>
<dbReference type="Gene3D" id="3.10.450.350">
    <property type="match status" value="1"/>
</dbReference>
<dbReference type="InterPro" id="IPR011055">
    <property type="entry name" value="Dup_hybrid_motif"/>
</dbReference>
<reference evidence="3 4" key="1">
    <citation type="submission" date="2020-08" db="EMBL/GenBank/DDBJ databases">
        <title>Genome sequence of Sphingomonas lutea KCTC 23642T.</title>
        <authorList>
            <person name="Hyun D.-W."/>
            <person name="Bae J.-W."/>
        </authorList>
    </citation>
    <scope>NUCLEOTIDE SEQUENCE [LARGE SCALE GENOMIC DNA]</scope>
    <source>
        <strain evidence="3 4">KCTC 23642</strain>
    </source>
</reference>
<evidence type="ECO:0000313" key="3">
    <source>
        <dbReference type="EMBL" id="QNN67587.1"/>
    </source>
</evidence>
<dbReference type="InterPro" id="IPR016047">
    <property type="entry name" value="M23ase_b-sheet_dom"/>
</dbReference>
<gene>
    <name evidence="3" type="ORF">H9L13_01085</name>
</gene>
<dbReference type="AlphaFoldDB" id="A0A7G9SIB2"/>
<dbReference type="RefSeq" id="WP_187538274.1">
    <property type="nucleotide sequence ID" value="NZ_BAABJT010000001.1"/>
</dbReference>
<evidence type="ECO:0000256" key="1">
    <source>
        <dbReference type="ARBA" id="ARBA00022729"/>
    </source>
</evidence>
<dbReference type="EMBL" id="CP060718">
    <property type="protein sequence ID" value="QNN67587.1"/>
    <property type="molecule type" value="Genomic_DNA"/>
</dbReference>
<dbReference type="Proteomes" id="UP000515971">
    <property type="component" value="Chromosome"/>
</dbReference>
<evidence type="ECO:0000313" key="4">
    <source>
        <dbReference type="Proteomes" id="UP000515971"/>
    </source>
</evidence>
<dbReference type="Pfam" id="PF01551">
    <property type="entry name" value="Peptidase_M23"/>
    <property type="match status" value="1"/>
</dbReference>
<keyword evidence="4" id="KW-1185">Reference proteome</keyword>
<dbReference type="CDD" id="cd12797">
    <property type="entry name" value="M23_peptidase"/>
    <property type="match status" value="1"/>
</dbReference>
<dbReference type="InterPro" id="IPR050570">
    <property type="entry name" value="Cell_wall_metabolism_enzyme"/>
</dbReference>